<comment type="caution">
    <text evidence="1">The sequence shown here is derived from an EMBL/GenBank/DDBJ whole genome shotgun (WGS) entry which is preliminary data.</text>
</comment>
<dbReference type="Proteomes" id="UP000536262">
    <property type="component" value="Unassembled WGS sequence"/>
</dbReference>
<sequence>MTSPLFPPKRLLILACSTTKRHDAGHIPANVRYDGPLWQTLRAADPNGTRASVAFLSAHYGFRDATTPIADYDARLTPHLAERMIAGGVTTRWPRPRRKNGPDNSGMHASAEIASMSLYGREPFRDVALAGGALYLTVMRTLLGEFQRMGCVLPDARVFTINGAIGRMRQDLRCWLLETEPTHAGTP</sequence>
<proteinExistence type="predicted"/>
<dbReference type="AlphaFoldDB" id="A0A7X0KM47"/>
<protein>
    <submittedName>
        <fullName evidence="1">Uncharacterized protein</fullName>
    </submittedName>
</protein>
<dbReference type="EMBL" id="JACHOU010000009">
    <property type="protein sequence ID" value="MBB6355756.1"/>
    <property type="molecule type" value="Genomic_DNA"/>
</dbReference>
<evidence type="ECO:0000313" key="1">
    <source>
        <dbReference type="EMBL" id="MBB6355756.1"/>
    </source>
</evidence>
<organism evidence="1 2">
    <name type="scientific">Aminobacter aganoensis</name>
    <dbReference type="NCBI Taxonomy" id="83264"/>
    <lineage>
        <taxon>Bacteria</taxon>
        <taxon>Pseudomonadati</taxon>
        <taxon>Pseudomonadota</taxon>
        <taxon>Alphaproteobacteria</taxon>
        <taxon>Hyphomicrobiales</taxon>
        <taxon>Phyllobacteriaceae</taxon>
        <taxon>Aminobacter</taxon>
    </lineage>
</organism>
<dbReference type="RefSeq" id="WP_184700160.1">
    <property type="nucleotide sequence ID" value="NZ_BAABEG010000005.1"/>
</dbReference>
<reference evidence="1 2" key="1">
    <citation type="submission" date="2020-08" db="EMBL/GenBank/DDBJ databases">
        <title>Genomic Encyclopedia of Type Strains, Phase IV (KMG-IV): sequencing the most valuable type-strain genomes for metagenomic binning, comparative biology and taxonomic classification.</title>
        <authorList>
            <person name="Goeker M."/>
        </authorList>
    </citation>
    <scope>NUCLEOTIDE SEQUENCE [LARGE SCALE GENOMIC DNA]</scope>
    <source>
        <strain evidence="1 2">DSM 7051</strain>
    </source>
</reference>
<accession>A0A7X0KM47</accession>
<name>A0A7X0KM47_9HYPH</name>
<evidence type="ECO:0000313" key="2">
    <source>
        <dbReference type="Proteomes" id="UP000536262"/>
    </source>
</evidence>
<gene>
    <name evidence="1" type="ORF">GGR00_003561</name>
</gene>
<keyword evidence="2" id="KW-1185">Reference proteome</keyword>